<evidence type="ECO:0000256" key="1">
    <source>
        <dbReference type="ARBA" id="ARBA00002817"/>
    </source>
</evidence>
<dbReference type="PANTHER" id="PTHR12831:SF0">
    <property type="entry name" value="GENERAL TRANSCRIPTION FACTOR IIH SUBUNIT 3"/>
    <property type="match status" value="1"/>
</dbReference>
<evidence type="ECO:0000313" key="16">
    <source>
        <dbReference type="EMBL" id="PSR98938.1"/>
    </source>
</evidence>
<keyword evidence="6 14" id="KW-0227">DNA damage</keyword>
<dbReference type="PANTHER" id="PTHR12831">
    <property type="entry name" value="TRANSCRIPTION INITIATION FACTOR IIH TFIIH , POLYPEPTIDE 3-RELATED"/>
    <property type="match status" value="1"/>
</dbReference>
<comment type="subunit">
    <text evidence="14">Component of the 7-subunit TFIIH core complex composed of XPB/SSL2, XPD/RAD3, SSL1, TFB1, TFB2, TFB4 and TFB5, which is active in NER. The core complex associates with the 3-subunit CTD-kinase module TFIIK composed of CCL1, KIN28 and TFB3 to form the 10-subunit holoenzyme (holo-TFIIH) active in transcription.</text>
</comment>
<accession>A0A2R6PYX5</accession>
<evidence type="ECO:0000256" key="4">
    <source>
        <dbReference type="ARBA" id="ARBA00021280"/>
    </source>
</evidence>
<dbReference type="OrthoDB" id="17307at2759"/>
<dbReference type="Proteomes" id="UP000186601">
    <property type="component" value="Unassembled WGS sequence"/>
</dbReference>
<comment type="caution">
    <text evidence="16">The sequence shown here is derived from an EMBL/GenBank/DDBJ whole genome shotgun (WGS) entry which is preliminary data.</text>
</comment>
<evidence type="ECO:0000256" key="6">
    <source>
        <dbReference type="ARBA" id="ARBA00022763"/>
    </source>
</evidence>
<keyword evidence="8 14" id="KW-0862">Zinc</keyword>
<evidence type="ECO:0000256" key="7">
    <source>
        <dbReference type="ARBA" id="ARBA00022771"/>
    </source>
</evidence>
<evidence type="ECO:0000256" key="13">
    <source>
        <dbReference type="ARBA" id="ARBA00033341"/>
    </source>
</evidence>
<dbReference type="GO" id="GO:0006355">
    <property type="term" value="P:regulation of DNA-templated transcription"/>
    <property type="evidence" value="ECO:0007669"/>
    <property type="project" value="InterPro"/>
</dbReference>
<name>A0A2R6PYX5_9APHY</name>
<keyword evidence="11 14" id="KW-0234">DNA repair</keyword>
<dbReference type="GO" id="GO:0005675">
    <property type="term" value="C:transcription factor TFIIH holo complex"/>
    <property type="evidence" value="ECO:0007669"/>
    <property type="project" value="UniProtKB-UniRule"/>
</dbReference>
<proteinExistence type="inferred from homology"/>
<keyword evidence="10 14" id="KW-0804">Transcription</keyword>
<dbReference type="Gene3D" id="3.40.50.410">
    <property type="entry name" value="von Willebrand factor, type A domain"/>
    <property type="match status" value="1"/>
</dbReference>
<evidence type="ECO:0000256" key="10">
    <source>
        <dbReference type="ARBA" id="ARBA00023163"/>
    </source>
</evidence>
<evidence type="ECO:0000256" key="3">
    <source>
        <dbReference type="ARBA" id="ARBA00005273"/>
    </source>
</evidence>
<evidence type="ECO:0000256" key="12">
    <source>
        <dbReference type="ARBA" id="ARBA00023242"/>
    </source>
</evidence>
<evidence type="ECO:0000256" key="2">
    <source>
        <dbReference type="ARBA" id="ARBA00004123"/>
    </source>
</evidence>
<comment type="function">
    <text evidence="1 14">Component of the general transcription and DNA repair factor IIH (TFIIH) core complex, which is involved in general and transcription-coupled nucleotide excision repair (NER) of damaged DNA and, when complexed to TFIIK, in RNA transcription by RNA polymerase II. In NER, TFIIH acts by opening DNA around the lesion to allow the excision of the damaged oligonucleotide and its replacement by a new DNA fragment. In transcription, TFIIH has an essential role in transcription initiation. When the pre-initiation complex (PIC) has been established, TFIIH is required for promoter opening and promoter escape. Phosphorylation of the C-terminal tail (CTD) of the largest subunit of RNA polymerase II by the kinase module TFIIK controls the initiation of transcription.</text>
</comment>
<evidence type="ECO:0000256" key="11">
    <source>
        <dbReference type="ARBA" id="ARBA00023204"/>
    </source>
</evidence>
<dbReference type="AlphaFoldDB" id="A0A2R6PYX5"/>
<evidence type="ECO:0000256" key="15">
    <source>
        <dbReference type="SAM" id="MobiDB-lite"/>
    </source>
</evidence>
<dbReference type="STRING" id="98765.A0A2R6PYX5"/>
<reference evidence="16 17" key="1">
    <citation type="submission" date="2018-02" db="EMBL/GenBank/DDBJ databases">
        <title>Genome sequence of the basidiomycete white-rot fungus Phlebia centrifuga.</title>
        <authorList>
            <person name="Granchi Z."/>
            <person name="Peng M."/>
            <person name="de Vries R.P."/>
            <person name="Hilden K."/>
            <person name="Makela M.R."/>
            <person name="Grigoriev I."/>
            <person name="Riley R."/>
        </authorList>
    </citation>
    <scope>NUCLEOTIDE SEQUENCE [LARGE SCALE GENOMIC DNA]</scope>
    <source>
        <strain evidence="16 17">FBCC195</strain>
    </source>
</reference>
<evidence type="ECO:0000313" key="17">
    <source>
        <dbReference type="Proteomes" id="UP000186601"/>
    </source>
</evidence>
<comment type="similarity">
    <text evidence="3 14">Belongs to the TFB4 family.</text>
</comment>
<keyword evidence="7 14" id="KW-0863">Zinc-finger</keyword>
<protein>
    <recommendedName>
        <fullName evidence="4 14">General transcription and DNA repair factor IIH subunit TFB4</fullName>
        <shortName evidence="14">TFIIH subunit TFB4</shortName>
    </recommendedName>
    <alternativeName>
        <fullName evidence="13 14">RNA polymerase II transcription factor B subunit 4</fullName>
    </alternativeName>
</protein>
<dbReference type="GO" id="GO:0006289">
    <property type="term" value="P:nucleotide-excision repair"/>
    <property type="evidence" value="ECO:0007669"/>
    <property type="project" value="UniProtKB-UniRule"/>
</dbReference>
<evidence type="ECO:0000256" key="5">
    <source>
        <dbReference type="ARBA" id="ARBA00022723"/>
    </source>
</evidence>
<dbReference type="GO" id="GO:0000439">
    <property type="term" value="C:transcription factor TFIIH core complex"/>
    <property type="evidence" value="ECO:0007669"/>
    <property type="project" value="UniProtKB-UniRule"/>
</dbReference>
<feature type="region of interest" description="Disordered" evidence="15">
    <location>
        <begin position="137"/>
        <end position="192"/>
    </location>
</feature>
<keyword evidence="9 14" id="KW-0805">Transcription regulation</keyword>
<dbReference type="Pfam" id="PF03850">
    <property type="entry name" value="Tfb4"/>
    <property type="match status" value="1"/>
</dbReference>
<dbReference type="EMBL" id="MLYV02000429">
    <property type="protein sequence ID" value="PSR98938.1"/>
    <property type="molecule type" value="Genomic_DNA"/>
</dbReference>
<keyword evidence="17" id="KW-1185">Reference proteome</keyword>
<keyword evidence="5 14" id="KW-0479">Metal-binding</keyword>
<dbReference type="GO" id="GO:0008270">
    <property type="term" value="F:zinc ion binding"/>
    <property type="evidence" value="ECO:0007669"/>
    <property type="project" value="UniProtKB-KW"/>
</dbReference>
<evidence type="ECO:0000256" key="8">
    <source>
        <dbReference type="ARBA" id="ARBA00022833"/>
    </source>
</evidence>
<dbReference type="InterPro" id="IPR036465">
    <property type="entry name" value="vWFA_dom_sf"/>
</dbReference>
<gene>
    <name evidence="16" type="ORF">PHLCEN_2v4258</name>
</gene>
<keyword evidence="12 14" id="KW-0539">Nucleus</keyword>
<feature type="compositionally biased region" description="Low complexity" evidence="15">
    <location>
        <begin position="166"/>
        <end position="179"/>
    </location>
</feature>
<comment type="subcellular location">
    <subcellularLocation>
        <location evidence="2 14">Nucleus</location>
    </subcellularLocation>
</comment>
<evidence type="ECO:0000256" key="9">
    <source>
        <dbReference type="ARBA" id="ARBA00023015"/>
    </source>
</evidence>
<dbReference type="InterPro" id="IPR004600">
    <property type="entry name" value="TFIIH_Tfb4/GTF2H3"/>
</dbReference>
<organism evidence="16 17">
    <name type="scientific">Hermanssonia centrifuga</name>
    <dbReference type="NCBI Taxonomy" id="98765"/>
    <lineage>
        <taxon>Eukaryota</taxon>
        <taxon>Fungi</taxon>
        <taxon>Dikarya</taxon>
        <taxon>Basidiomycota</taxon>
        <taxon>Agaricomycotina</taxon>
        <taxon>Agaricomycetes</taxon>
        <taxon>Polyporales</taxon>
        <taxon>Meruliaceae</taxon>
        <taxon>Hermanssonia</taxon>
    </lineage>
</organism>
<sequence length="230" mass="24370">MKSILDQMEVLNGAEQEEPIGLVGALTKSLCYINKVTNPSSLLKTRSDDPALFPDPRILIISVSPDQSSSYIPIMNSIFSAQKLKVTIDVCKLYGADSVFLQQAAHLTGGSYIDIDRADGLLQYLMTLQRLNAARPNLPAATPARPSTPTSTPANALPRTSSIGLGAARAAANGPPRNGTPAPPRGDADDAKPPFKEIAILTLGLGSNEEAYAIAMLWVVKAHHNLATEG</sequence>
<feature type="compositionally biased region" description="Low complexity" evidence="15">
    <location>
        <begin position="139"/>
        <end position="154"/>
    </location>
</feature>
<evidence type="ECO:0000256" key="14">
    <source>
        <dbReference type="RuleBase" id="RU368090"/>
    </source>
</evidence>